<feature type="domain" description="CSD" evidence="1">
    <location>
        <begin position="1"/>
        <end position="62"/>
    </location>
</feature>
<dbReference type="RefSeq" id="WP_084910848.1">
    <property type="nucleotide sequence ID" value="NZ_CP020740.1"/>
</dbReference>
<comment type="caution">
    <text evidence="2">The sequence shown here is derived from an EMBL/GenBank/DDBJ whole genome shotgun (WGS) entry which is preliminary data.</text>
</comment>
<dbReference type="EMBL" id="MTZU01000067">
    <property type="protein sequence ID" value="PCE30281.1"/>
    <property type="molecule type" value="Genomic_DNA"/>
</dbReference>
<organism evidence="2 3">
    <name type="scientific">Burkholderia ubonensis subsp. mesacidophila</name>
    <dbReference type="NCBI Taxonomy" id="265293"/>
    <lineage>
        <taxon>Bacteria</taxon>
        <taxon>Pseudomonadati</taxon>
        <taxon>Pseudomonadota</taxon>
        <taxon>Betaproteobacteria</taxon>
        <taxon>Burkholderiales</taxon>
        <taxon>Burkholderiaceae</taxon>
        <taxon>Burkholderia</taxon>
        <taxon>Burkholderia cepacia complex</taxon>
    </lineage>
</organism>
<evidence type="ECO:0000313" key="3">
    <source>
        <dbReference type="Proteomes" id="UP000217994"/>
    </source>
</evidence>
<dbReference type="GO" id="GO:0005829">
    <property type="term" value="C:cytosol"/>
    <property type="evidence" value="ECO:0007669"/>
    <property type="project" value="UniProtKB-ARBA"/>
</dbReference>
<dbReference type="InterPro" id="IPR012340">
    <property type="entry name" value="NA-bd_OB-fold"/>
</dbReference>
<dbReference type="PRINTS" id="PR00050">
    <property type="entry name" value="COLDSHOCK"/>
</dbReference>
<dbReference type="PROSITE" id="PS51857">
    <property type="entry name" value="CSD_2"/>
    <property type="match status" value="1"/>
</dbReference>
<dbReference type="GO" id="GO:0003676">
    <property type="term" value="F:nucleic acid binding"/>
    <property type="evidence" value="ECO:0007669"/>
    <property type="project" value="InterPro"/>
</dbReference>
<dbReference type="CDD" id="cd04458">
    <property type="entry name" value="CSP_CDS"/>
    <property type="match status" value="1"/>
</dbReference>
<name>A0A2A4FA68_9BURK</name>
<dbReference type="Gene3D" id="2.40.50.140">
    <property type="entry name" value="Nucleic acid-binding proteins"/>
    <property type="match status" value="1"/>
</dbReference>
<proteinExistence type="predicted"/>
<dbReference type="GeneID" id="69006899"/>
<dbReference type="InterPro" id="IPR049886">
    <property type="entry name" value="CFI_box_CTERM_dom"/>
</dbReference>
<evidence type="ECO:0000313" key="2">
    <source>
        <dbReference type="EMBL" id="PCE30281.1"/>
    </source>
</evidence>
<dbReference type="SMART" id="SM00357">
    <property type="entry name" value="CSP"/>
    <property type="match status" value="1"/>
</dbReference>
<dbReference type="Pfam" id="PF00313">
    <property type="entry name" value="CSD"/>
    <property type="match status" value="1"/>
</dbReference>
<gene>
    <name evidence="2" type="ORF">BZL54_21565</name>
</gene>
<accession>A0A2A4FA68</accession>
<sequence length="194" mass="21902">MRGTIKWFSKDKGHGFIHGETATDYFFHVSDVIGAEAPRDGYVVEFEATSGKRGPRAAKVHIIEKPASSGSTSQHRDDRVECIACKKKMVPRIITHRGRPERSVCPYCAATFKRFGMCFIASAVYGDYDAPEVLTLRAYRDGVLRTTKLGRWAIRTYYRTSPPLARFLHAHPKLASGIRPLLDLVVRGAQRHRR</sequence>
<dbReference type="AlphaFoldDB" id="A0A2A4FA68"/>
<reference evidence="2 3" key="1">
    <citation type="submission" date="2017-01" db="EMBL/GenBank/DDBJ databases">
        <title>Whole-Genome Shotgun Sequencing of Two beta-Proteobacterial Species in Search of the Bulgecin Biosynthetic Cluster.</title>
        <authorList>
            <person name="Horsman M.E."/>
            <person name="Marous D.R."/>
            <person name="Li R."/>
            <person name="Oliver R.A."/>
            <person name="Byun B."/>
            <person name="Emrich S.J."/>
            <person name="Boggess B."/>
            <person name="Townsend C.A."/>
            <person name="Mobashery S."/>
        </authorList>
    </citation>
    <scope>NUCLEOTIDE SEQUENCE [LARGE SCALE GENOMIC DNA]</scope>
    <source>
        <strain evidence="2 3">ATCC 31433</strain>
    </source>
</reference>
<dbReference type="InterPro" id="IPR002059">
    <property type="entry name" value="CSP_DNA-bd"/>
</dbReference>
<dbReference type="NCBIfam" id="NF041770">
    <property type="entry name" value="CFI_box_CTERM"/>
    <property type="match status" value="1"/>
</dbReference>
<protein>
    <submittedName>
        <fullName evidence="2">Cold-shock protein</fullName>
    </submittedName>
</protein>
<evidence type="ECO:0000259" key="1">
    <source>
        <dbReference type="PROSITE" id="PS51857"/>
    </source>
</evidence>
<dbReference type="Proteomes" id="UP000217994">
    <property type="component" value="Unassembled WGS sequence"/>
</dbReference>
<dbReference type="InterPro" id="IPR011129">
    <property type="entry name" value="CSD"/>
</dbReference>
<dbReference type="SUPFAM" id="SSF50249">
    <property type="entry name" value="Nucleic acid-binding proteins"/>
    <property type="match status" value="1"/>
</dbReference>